<dbReference type="Proteomes" id="UP000253594">
    <property type="component" value="Unassembled WGS sequence"/>
</dbReference>
<evidence type="ECO:0000313" key="6">
    <source>
        <dbReference type="Proteomes" id="UP000253594"/>
    </source>
</evidence>
<organism evidence="5 6">
    <name type="scientific">Pseudomonas aeruginosa</name>
    <dbReference type="NCBI Taxonomy" id="287"/>
    <lineage>
        <taxon>Bacteria</taxon>
        <taxon>Pseudomonadati</taxon>
        <taxon>Pseudomonadota</taxon>
        <taxon>Gammaproteobacteria</taxon>
        <taxon>Pseudomonadales</taxon>
        <taxon>Pseudomonadaceae</taxon>
        <taxon>Pseudomonas</taxon>
    </lineage>
</organism>
<dbReference type="AlphaFoldDB" id="A0A367LZW6"/>
<evidence type="ECO:0000259" key="4">
    <source>
        <dbReference type="Pfam" id="PF16123"/>
    </source>
</evidence>
<accession>A0A367LZW6</accession>
<feature type="non-terminal residue" evidence="5">
    <location>
        <position position="1"/>
    </location>
</feature>
<dbReference type="GO" id="GO:0016787">
    <property type="term" value="F:hydrolase activity"/>
    <property type="evidence" value="ECO:0007669"/>
    <property type="project" value="UniProtKB-KW"/>
</dbReference>
<dbReference type="EMBL" id="QORE01001914">
    <property type="protein sequence ID" value="RCI70670.1"/>
    <property type="molecule type" value="Genomic_DNA"/>
</dbReference>
<sequence length="45" mass="5429">YVYKRQPFLRVSENSVKKKADQRSGQQNRTPEEVFAVLRAWKDQF</sequence>
<proteinExistence type="predicted"/>
<feature type="domain" description="Hydroxyacylglutathione hydrolase C-terminal" evidence="4">
    <location>
        <begin position="7"/>
        <end position="45"/>
    </location>
</feature>
<dbReference type="Pfam" id="PF16123">
    <property type="entry name" value="HAGH_C"/>
    <property type="match status" value="1"/>
</dbReference>
<evidence type="ECO:0000313" key="5">
    <source>
        <dbReference type="EMBL" id="RCI70670.1"/>
    </source>
</evidence>
<keyword evidence="1" id="KW-0479">Metal-binding</keyword>
<dbReference type="GO" id="GO:0046872">
    <property type="term" value="F:metal ion binding"/>
    <property type="evidence" value="ECO:0007669"/>
    <property type="project" value="UniProtKB-KW"/>
</dbReference>
<evidence type="ECO:0000256" key="2">
    <source>
        <dbReference type="ARBA" id="ARBA00022801"/>
    </source>
</evidence>
<keyword evidence="3" id="KW-0862">Zinc</keyword>
<evidence type="ECO:0000256" key="3">
    <source>
        <dbReference type="ARBA" id="ARBA00022833"/>
    </source>
</evidence>
<gene>
    <name evidence="5" type="ORF">DT376_33270</name>
</gene>
<reference evidence="5 6" key="1">
    <citation type="submission" date="2018-07" db="EMBL/GenBank/DDBJ databases">
        <title>Mechanisms of high-level aminoglycoside resistance among Gram-negative pathogens in Brazil.</title>
        <authorList>
            <person name="Ballaben A.S."/>
            <person name="Darini A.L.C."/>
            <person name="Doi Y."/>
        </authorList>
    </citation>
    <scope>NUCLEOTIDE SEQUENCE [LARGE SCALE GENOMIC DNA]</scope>
    <source>
        <strain evidence="5 6">B2-305</strain>
    </source>
</reference>
<protein>
    <submittedName>
        <fullName evidence="5">Hydroxyacylglutathione hydrolase</fullName>
    </submittedName>
</protein>
<name>A0A367LZW6_PSEAI</name>
<dbReference type="InterPro" id="IPR032282">
    <property type="entry name" value="HAGH_C"/>
</dbReference>
<keyword evidence="2 5" id="KW-0378">Hydrolase</keyword>
<comment type="caution">
    <text evidence="5">The sequence shown here is derived from an EMBL/GenBank/DDBJ whole genome shotgun (WGS) entry which is preliminary data.</text>
</comment>
<evidence type="ECO:0000256" key="1">
    <source>
        <dbReference type="ARBA" id="ARBA00022723"/>
    </source>
</evidence>